<evidence type="ECO:0000313" key="1">
    <source>
        <dbReference type="EMBL" id="KUM50403.1"/>
    </source>
</evidence>
<name>A0A117NIR8_PICGL</name>
<dbReference type="AlphaFoldDB" id="A0A117NIR8"/>
<accession>A0A117NIR8</accession>
<proteinExistence type="predicted"/>
<protein>
    <submittedName>
        <fullName evidence="1">Uncharacterized protein</fullName>
    </submittedName>
</protein>
<dbReference type="EMBL" id="LKAM01000001">
    <property type="protein sequence ID" value="KUM50403.1"/>
    <property type="molecule type" value="Genomic_DNA"/>
</dbReference>
<organism evidence="1">
    <name type="scientific">Picea glauca</name>
    <name type="common">White spruce</name>
    <name type="synonym">Pinus glauca</name>
    <dbReference type="NCBI Taxonomy" id="3330"/>
    <lineage>
        <taxon>Eukaryota</taxon>
        <taxon>Viridiplantae</taxon>
        <taxon>Streptophyta</taxon>
        <taxon>Embryophyta</taxon>
        <taxon>Tracheophyta</taxon>
        <taxon>Spermatophyta</taxon>
        <taxon>Pinopsida</taxon>
        <taxon>Pinidae</taxon>
        <taxon>Conifers I</taxon>
        <taxon>Pinales</taxon>
        <taxon>Pinaceae</taxon>
        <taxon>Picea</taxon>
    </lineage>
</organism>
<geneLocation type="mitochondrion" evidence="1"/>
<gene>
    <name evidence="1" type="ORF">ABT39_MTgene246</name>
</gene>
<keyword evidence="1" id="KW-0496">Mitochondrion</keyword>
<comment type="caution">
    <text evidence="1">The sequence shown here is derived from an EMBL/GenBank/DDBJ whole genome shotgun (WGS) entry which is preliminary data.</text>
</comment>
<reference evidence="1" key="1">
    <citation type="journal article" date="2015" name="Genome Biol. Evol.">
        <title>Organellar Genomes of White Spruce (Picea glauca): Assembly and Annotation.</title>
        <authorList>
            <person name="Jackman S.D."/>
            <person name="Warren R.L."/>
            <person name="Gibb E.A."/>
            <person name="Vandervalk B.P."/>
            <person name="Mohamadi H."/>
            <person name="Chu J."/>
            <person name="Raymond A."/>
            <person name="Pleasance S."/>
            <person name="Coope R."/>
            <person name="Wildung M.R."/>
            <person name="Ritland C.E."/>
            <person name="Bousquet J."/>
            <person name="Jones S.J."/>
            <person name="Bohlmann J."/>
            <person name="Birol I."/>
        </authorList>
    </citation>
    <scope>NUCLEOTIDE SEQUENCE [LARGE SCALE GENOMIC DNA]</scope>
    <source>
        <tissue evidence="1">Flushing bud</tissue>
    </source>
</reference>
<sequence>MLSMTQLYMKLVTQVQSFESQIMMLIIGIKILSLGIDNQQHRWKEQSQLKQ</sequence>